<dbReference type="VEuPathDB" id="VectorBase:PPAI000637"/>
<evidence type="ECO:0000313" key="2">
    <source>
        <dbReference type="Proteomes" id="UP000092462"/>
    </source>
</evidence>
<organism evidence="1 2">
    <name type="scientific">Phlebotomus papatasi</name>
    <name type="common">Sandfly</name>
    <dbReference type="NCBI Taxonomy" id="29031"/>
    <lineage>
        <taxon>Eukaryota</taxon>
        <taxon>Metazoa</taxon>
        <taxon>Ecdysozoa</taxon>
        <taxon>Arthropoda</taxon>
        <taxon>Hexapoda</taxon>
        <taxon>Insecta</taxon>
        <taxon>Pterygota</taxon>
        <taxon>Neoptera</taxon>
        <taxon>Endopterygota</taxon>
        <taxon>Diptera</taxon>
        <taxon>Nematocera</taxon>
        <taxon>Psychodoidea</taxon>
        <taxon>Psychodidae</taxon>
        <taxon>Phlebotomus</taxon>
        <taxon>Phlebotomus</taxon>
    </lineage>
</organism>
<dbReference type="Proteomes" id="UP000092462">
    <property type="component" value="Unassembled WGS sequence"/>
</dbReference>
<protein>
    <submittedName>
        <fullName evidence="1">Uncharacterized protein</fullName>
    </submittedName>
</protein>
<dbReference type="EMBL" id="AJVK01021063">
    <property type="status" value="NOT_ANNOTATED_CDS"/>
    <property type="molecule type" value="Genomic_DNA"/>
</dbReference>
<dbReference type="EMBL" id="AJVK01021065">
    <property type="status" value="NOT_ANNOTATED_CDS"/>
    <property type="molecule type" value="Genomic_DNA"/>
</dbReference>
<reference evidence="1" key="1">
    <citation type="submission" date="2022-08" db="UniProtKB">
        <authorList>
            <consortium name="EnsemblMetazoa"/>
        </authorList>
    </citation>
    <scope>IDENTIFICATION</scope>
    <source>
        <strain evidence="1">Israel</strain>
    </source>
</reference>
<proteinExistence type="predicted"/>
<evidence type="ECO:0000313" key="1">
    <source>
        <dbReference type="EnsemblMetazoa" id="PPAI000637-PA"/>
    </source>
</evidence>
<dbReference type="AlphaFoldDB" id="A0A1B0CZW5"/>
<dbReference type="EnsemblMetazoa" id="PPAI000637-RA">
    <property type="protein sequence ID" value="PPAI000637-PA"/>
    <property type="gene ID" value="PPAI000637"/>
</dbReference>
<keyword evidence="2" id="KW-1185">Reference proteome</keyword>
<dbReference type="EMBL" id="AJVK01021064">
    <property type="status" value="NOT_ANNOTATED_CDS"/>
    <property type="molecule type" value="Genomic_DNA"/>
</dbReference>
<sequence length="99" mass="12011">MHKLVLWKLIPCLMVLLLLVDTAQSDYENTWNFYYEQPCCGNTNGQHHLRHHREFLIDLTTRFLRNLKRQRLYNLEFLWQPSITFNMNVLSENLSQMRG</sequence>
<name>A0A1B0CZW5_PHLPP</name>
<accession>A0A1B0CZW5</accession>
<dbReference type="VEuPathDB" id="VectorBase:PPAPM1_005414"/>
<dbReference type="EMBL" id="AJVK01021062">
    <property type="status" value="NOT_ANNOTATED_CDS"/>
    <property type="molecule type" value="Genomic_DNA"/>
</dbReference>